<protein>
    <submittedName>
        <fullName evidence="3">NADPH-dependent F420 reductase</fullName>
    </submittedName>
</protein>
<dbReference type="NCBIfam" id="TIGR01915">
    <property type="entry name" value="npdG"/>
    <property type="match status" value="1"/>
</dbReference>
<dbReference type="GO" id="GO:0070967">
    <property type="term" value="F:coenzyme F420 binding"/>
    <property type="evidence" value="ECO:0007669"/>
    <property type="project" value="InterPro"/>
</dbReference>
<dbReference type="PANTHER" id="PTHR14239:SF0">
    <property type="entry name" value="F420-DEPENDENT NADP REDUCTASE"/>
    <property type="match status" value="1"/>
</dbReference>
<dbReference type="SUPFAM" id="SSF51735">
    <property type="entry name" value="NAD(P)-binding Rossmann-fold domains"/>
    <property type="match status" value="1"/>
</dbReference>
<dbReference type="GO" id="GO:0006740">
    <property type="term" value="P:NADPH regeneration"/>
    <property type="evidence" value="ECO:0007669"/>
    <property type="project" value="InterPro"/>
</dbReference>
<dbReference type="InterPro" id="IPR051267">
    <property type="entry name" value="STEAP_metalloreductase"/>
</dbReference>
<evidence type="ECO:0000313" key="3">
    <source>
        <dbReference type="EMBL" id="PJF31193.1"/>
    </source>
</evidence>
<dbReference type="AlphaFoldDB" id="A0A2M8P0X9"/>
<dbReference type="GO" id="GO:0008823">
    <property type="term" value="F:cupric reductase (NADH) activity"/>
    <property type="evidence" value="ECO:0007669"/>
    <property type="project" value="TreeGrafter"/>
</dbReference>
<dbReference type="GO" id="GO:0005886">
    <property type="term" value="C:plasma membrane"/>
    <property type="evidence" value="ECO:0007669"/>
    <property type="project" value="TreeGrafter"/>
</dbReference>
<dbReference type="Pfam" id="PF03807">
    <property type="entry name" value="F420_oxidored"/>
    <property type="match status" value="1"/>
</dbReference>
<feature type="domain" description="Pyrroline-5-carboxylate reductase catalytic N-terminal" evidence="2">
    <location>
        <begin position="9"/>
        <end position="105"/>
    </location>
</feature>
<dbReference type="GO" id="GO:0052851">
    <property type="term" value="F:ferric-chelate reductase (NADPH) activity"/>
    <property type="evidence" value="ECO:0007669"/>
    <property type="project" value="TreeGrafter"/>
</dbReference>
<gene>
    <name evidence="3" type="primary">npdG</name>
    <name evidence="3" type="ORF">CUN51_04820</name>
</gene>
<dbReference type="Gene3D" id="3.40.50.720">
    <property type="entry name" value="NAD(P)-binding Rossmann-like Domain"/>
    <property type="match status" value="1"/>
</dbReference>
<dbReference type="Proteomes" id="UP000228921">
    <property type="component" value="Unassembled WGS sequence"/>
</dbReference>
<accession>A0A2M8P0X9</accession>
<sequence>MMSESLPTLAVIGGTGKEGAALALRWAHKGYPVIIGSREAERAAQKAAELNAALGTEMIRGMANADAAAAAQIIVLSVPYTAHAATVAAIKDAAQGKLFIDVTVPINPADYRTVYVPEGKSACVEAQAMLGESVKVVAAFQNVSAVHLKKLDHSVDCDVLVCGDDEAAKAQAIALIEAIGMRGIDAGALMNAVAVEALTPVLLYINGRYKVKGAGIRITGFAPTDHA</sequence>
<dbReference type="GO" id="GO:0050661">
    <property type="term" value="F:NADP binding"/>
    <property type="evidence" value="ECO:0007669"/>
    <property type="project" value="InterPro"/>
</dbReference>
<reference evidence="3 4" key="1">
    <citation type="submission" date="2017-11" db="EMBL/GenBank/DDBJ databases">
        <title>Evolution of Phototrophy in the Chloroflexi Phylum Driven by Horizontal Gene Transfer.</title>
        <authorList>
            <person name="Ward L.M."/>
            <person name="Hemp J."/>
            <person name="Shih P.M."/>
            <person name="Mcglynn S.E."/>
            <person name="Fischer W."/>
        </authorList>
    </citation>
    <scope>NUCLEOTIDE SEQUENCE [LARGE SCALE GENOMIC DNA]</scope>
    <source>
        <strain evidence="3">CP2_2F</strain>
    </source>
</reference>
<dbReference type="InterPro" id="IPR010185">
    <property type="entry name" value="NpdG"/>
</dbReference>
<dbReference type="GO" id="GO:0016651">
    <property type="term" value="F:oxidoreductase activity, acting on NAD(P)H"/>
    <property type="evidence" value="ECO:0007669"/>
    <property type="project" value="InterPro"/>
</dbReference>
<evidence type="ECO:0000313" key="4">
    <source>
        <dbReference type="Proteomes" id="UP000228921"/>
    </source>
</evidence>
<dbReference type="InterPro" id="IPR028939">
    <property type="entry name" value="P5C_Rdtase_cat_N"/>
</dbReference>
<dbReference type="GO" id="GO:0015677">
    <property type="term" value="P:copper ion import"/>
    <property type="evidence" value="ECO:0007669"/>
    <property type="project" value="TreeGrafter"/>
</dbReference>
<dbReference type="PANTHER" id="PTHR14239">
    <property type="entry name" value="DUDULIN-RELATED"/>
    <property type="match status" value="1"/>
</dbReference>
<dbReference type="EMBL" id="PGTK01000004">
    <property type="protein sequence ID" value="PJF31193.1"/>
    <property type="molecule type" value="Genomic_DNA"/>
</dbReference>
<evidence type="ECO:0000259" key="2">
    <source>
        <dbReference type="Pfam" id="PF03807"/>
    </source>
</evidence>
<evidence type="ECO:0000256" key="1">
    <source>
        <dbReference type="ARBA" id="ARBA00023002"/>
    </source>
</evidence>
<comment type="caution">
    <text evidence="3">The sequence shown here is derived from an EMBL/GenBank/DDBJ whole genome shotgun (WGS) entry which is preliminary data.</text>
</comment>
<name>A0A2M8P0X9_9CHLR</name>
<organism evidence="3 4">
    <name type="scientific">Candidatus Thermofonsia Clade 1 bacterium</name>
    <dbReference type="NCBI Taxonomy" id="2364210"/>
    <lineage>
        <taxon>Bacteria</taxon>
        <taxon>Bacillati</taxon>
        <taxon>Chloroflexota</taxon>
        <taxon>Candidatus Thermofontia</taxon>
        <taxon>Candidatus Thermofonsia Clade 1</taxon>
    </lineage>
</organism>
<keyword evidence="1" id="KW-0560">Oxidoreductase</keyword>
<proteinExistence type="predicted"/>
<dbReference type="InterPro" id="IPR036291">
    <property type="entry name" value="NAD(P)-bd_dom_sf"/>
</dbReference>